<proteinExistence type="predicted"/>
<organism evidence="1 2">
    <name type="scientific">Chaetomium tenue</name>
    <dbReference type="NCBI Taxonomy" id="1854479"/>
    <lineage>
        <taxon>Eukaryota</taxon>
        <taxon>Fungi</taxon>
        <taxon>Dikarya</taxon>
        <taxon>Ascomycota</taxon>
        <taxon>Pezizomycotina</taxon>
        <taxon>Sordariomycetes</taxon>
        <taxon>Sordariomycetidae</taxon>
        <taxon>Sordariales</taxon>
        <taxon>Chaetomiaceae</taxon>
        <taxon>Chaetomium</taxon>
    </lineage>
</organism>
<keyword evidence="2" id="KW-1185">Reference proteome</keyword>
<gene>
    <name evidence="1" type="ORF">F5144DRAFT_132194</name>
</gene>
<dbReference type="Proteomes" id="UP000724584">
    <property type="component" value="Unassembled WGS sequence"/>
</dbReference>
<protein>
    <submittedName>
        <fullName evidence="1">Uncharacterized protein</fullName>
    </submittedName>
</protein>
<sequence length="607" mass="66559">MSGRAETIVAHVEDVDEFDNIIEGTGRYANSVAPSSPAKEQPNTGRARREKARRGSSSPITTSIVTDSDSTLHPRRDSLKKSSKDREKSVSKKALMAASRPPVKHSKTAQGIPRRDESAYYGVDPTVTPAISRPRAQSRPTSFYAAQRPPAANARFYANQTPGPSPPTSFPPPSWMGPGPGPGPGHGPPGHGHGPSPFGPPSSSPLVMHHPPPPPPTSDYFARPLESRFGSRPQSSMGFRPPRAIEYDDYEEPVEKALARRPSMPRKVSKNDDDKRAMPPPRRPSSARPTAMPFRPPPSTPARRRGDFDEHDPDMDNALFSDLSPLAPVGYDFSPIPFRPRPSFGAESGYDMADQHTEVAGHRRRNSYYGGNSISSGSAYEDKMRQASRYQDDIIGVPQMPLTAETLRKAGKSGTSSRSTRSSGSHDESDYRQSATTRTTRSTAPNNDEDVTIRVKGSTVLKFGNTEMQCQDGAEINITSRSGNPEIRAAGSDRSSYVDQDDRRTRVDQDDRRTRVDIPTQSRVRATSRAKSRPRSFSRSFSKYDVAAPKYEVGRYDAGPRYDGGPDYDAYTTYAPTLPPPPPPPPYPEYPSSYSSRHGEYFGGPPL</sequence>
<accession>A0ACB7PII8</accession>
<evidence type="ECO:0000313" key="2">
    <source>
        <dbReference type="Proteomes" id="UP000724584"/>
    </source>
</evidence>
<comment type="caution">
    <text evidence="1">The sequence shown here is derived from an EMBL/GenBank/DDBJ whole genome shotgun (WGS) entry which is preliminary data.</text>
</comment>
<evidence type="ECO:0000313" key="1">
    <source>
        <dbReference type="EMBL" id="KAH6641413.1"/>
    </source>
</evidence>
<reference evidence="1 2" key="1">
    <citation type="journal article" date="2021" name="Nat. Commun.">
        <title>Genetic determinants of endophytism in the Arabidopsis root mycobiome.</title>
        <authorList>
            <person name="Mesny F."/>
            <person name="Miyauchi S."/>
            <person name="Thiergart T."/>
            <person name="Pickel B."/>
            <person name="Atanasova L."/>
            <person name="Karlsson M."/>
            <person name="Huettel B."/>
            <person name="Barry K.W."/>
            <person name="Haridas S."/>
            <person name="Chen C."/>
            <person name="Bauer D."/>
            <person name="Andreopoulos W."/>
            <person name="Pangilinan J."/>
            <person name="LaButti K."/>
            <person name="Riley R."/>
            <person name="Lipzen A."/>
            <person name="Clum A."/>
            <person name="Drula E."/>
            <person name="Henrissat B."/>
            <person name="Kohler A."/>
            <person name="Grigoriev I.V."/>
            <person name="Martin F.M."/>
            <person name="Hacquard S."/>
        </authorList>
    </citation>
    <scope>NUCLEOTIDE SEQUENCE [LARGE SCALE GENOMIC DNA]</scope>
    <source>
        <strain evidence="1 2">MPI-SDFR-AT-0079</strain>
    </source>
</reference>
<name>A0ACB7PII8_9PEZI</name>
<dbReference type="EMBL" id="JAGIZQ010000002">
    <property type="protein sequence ID" value="KAH6641413.1"/>
    <property type="molecule type" value="Genomic_DNA"/>
</dbReference>